<comment type="similarity">
    <text evidence="1">Belongs to the PhzF family.</text>
</comment>
<keyword evidence="2" id="KW-0413">Isomerase</keyword>
<protein>
    <submittedName>
        <fullName evidence="3">PhzF family phenazine biosynthesis protein</fullName>
    </submittedName>
</protein>
<dbReference type="Proteomes" id="UP000614200">
    <property type="component" value="Unassembled WGS sequence"/>
</dbReference>
<name>A0ABR9ZTH9_9FIRM</name>
<proteinExistence type="inferred from homology"/>
<dbReference type="RefSeq" id="WP_194701407.1">
    <property type="nucleotide sequence ID" value="NZ_JADKNH010000004.1"/>
</dbReference>
<dbReference type="InterPro" id="IPR003719">
    <property type="entry name" value="Phenazine_PhzF-like"/>
</dbReference>
<evidence type="ECO:0000256" key="1">
    <source>
        <dbReference type="ARBA" id="ARBA00008270"/>
    </source>
</evidence>
<dbReference type="SUPFAM" id="SSF54506">
    <property type="entry name" value="Diaminopimelate epimerase-like"/>
    <property type="match status" value="1"/>
</dbReference>
<dbReference type="NCBIfam" id="TIGR00654">
    <property type="entry name" value="PhzF_family"/>
    <property type="match status" value="1"/>
</dbReference>
<sequence>MKAYKVNSFTHHEMGGNLAGVVLLENPLDDISKQKIASKLGYSETAFVLKSDEDTSDFVVTFFTPTEEVPLCGHATIAAFHVLNTLHLLPKRHLVQKTKAGLLKIEIEEGSPMIYMSQTTPRGETLSELSKETLGHIFSISAEDMTCYYDAYSHQIQLPVEIWDTGLRDILLPIKNRALLNALSVDFKKLSALSASENVVGVHAFTYENNQIYARNFAPLYGIDEESATGTSNGALTGYLYHHIRLNGFGKMKSLELKILQGETMGLTSEIHTKCHVHESSSPEIWVGGYARIETTIDV</sequence>
<accession>A0ABR9ZTH9</accession>
<reference evidence="3 4" key="1">
    <citation type="submission" date="2020-11" db="EMBL/GenBank/DDBJ databases">
        <title>Fusibacter basophilias sp. nov.</title>
        <authorList>
            <person name="Qiu D."/>
        </authorList>
    </citation>
    <scope>NUCLEOTIDE SEQUENCE [LARGE SCALE GENOMIC DNA]</scope>
    <source>
        <strain evidence="3 4">Q10-2</strain>
    </source>
</reference>
<evidence type="ECO:0000313" key="4">
    <source>
        <dbReference type="Proteomes" id="UP000614200"/>
    </source>
</evidence>
<keyword evidence="4" id="KW-1185">Reference proteome</keyword>
<dbReference type="PANTHER" id="PTHR13774">
    <property type="entry name" value="PHENAZINE BIOSYNTHESIS PROTEIN"/>
    <property type="match status" value="1"/>
</dbReference>
<organism evidence="3 4">
    <name type="scientific">Fusibacter ferrireducens</name>
    <dbReference type="NCBI Taxonomy" id="2785058"/>
    <lineage>
        <taxon>Bacteria</taxon>
        <taxon>Bacillati</taxon>
        <taxon>Bacillota</taxon>
        <taxon>Clostridia</taxon>
        <taxon>Eubacteriales</taxon>
        <taxon>Eubacteriales Family XII. Incertae Sedis</taxon>
        <taxon>Fusibacter</taxon>
    </lineage>
</organism>
<gene>
    <name evidence="3" type="ORF">ISU02_08610</name>
</gene>
<dbReference type="PANTHER" id="PTHR13774:SF39">
    <property type="entry name" value="BIOSYNTHESIS PROTEIN, PUTATIVE-RELATED"/>
    <property type="match status" value="1"/>
</dbReference>
<dbReference type="Gene3D" id="3.10.310.10">
    <property type="entry name" value="Diaminopimelate Epimerase, Chain A, domain 1"/>
    <property type="match status" value="2"/>
</dbReference>
<dbReference type="PIRSF" id="PIRSF016184">
    <property type="entry name" value="PhzC_PhzF"/>
    <property type="match status" value="1"/>
</dbReference>
<dbReference type="EMBL" id="JADKNH010000004">
    <property type="protein sequence ID" value="MBF4693180.1"/>
    <property type="molecule type" value="Genomic_DNA"/>
</dbReference>
<dbReference type="Pfam" id="PF02567">
    <property type="entry name" value="PhzC-PhzF"/>
    <property type="match status" value="1"/>
</dbReference>
<evidence type="ECO:0000313" key="3">
    <source>
        <dbReference type="EMBL" id="MBF4693180.1"/>
    </source>
</evidence>
<comment type="caution">
    <text evidence="3">The sequence shown here is derived from an EMBL/GenBank/DDBJ whole genome shotgun (WGS) entry which is preliminary data.</text>
</comment>
<evidence type="ECO:0000256" key="2">
    <source>
        <dbReference type="ARBA" id="ARBA00023235"/>
    </source>
</evidence>